<organism evidence="12 13">
    <name type="scientific">Calycina marina</name>
    <dbReference type="NCBI Taxonomy" id="1763456"/>
    <lineage>
        <taxon>Eukaryota</taxon>
        <taxon>Fungi</taxon>
        <taxon>Dikarya</taxon>
        <taxon>Ascomycota</taxon>
        <taxon>Pezizomycotina</taxon>
        <taxon>Leotiomycetes</taxon>
        <taxon>Helotiales</taxon>
        <taxon>Pezizellaceae</taxon>
        <taxon>Calycina</taxon>
    </lineage>
</organism>
<keyword evidence="6 10" id="KW-1133">Transmembrane helix</keyword>
<dbReference type="Pfam" id="PF04506">
    <property type="entry name" value="Rft-1"/>
    <property type="match status" value="1"/>
</dbReference>
<evidence type="ECO:0000256" key="7">
    <source>
        <dbReference type="ARBA" id="ARBA00023136"/>
    </source>
</evidence>
<evidence type="ECO:0000256" key="8">
    <source>
        <dbReference type="ARBA" id="ARBA00044793"/>
    </source>
</evidence>
<feature type="transmembrane region" description="Helical" evidence="10">
    <location>
        <begin position="406"/>
        <end position="425"/>
    </location>
</feature>
<dbReference type="OrthoDB" id="9979195at2759"/>
<evidence type="ECO:0000256" key="1">
    <source>
        <dbReference type="ARBA" id="ARBA00004477"/>
    </source>
</evidence>
<feature type="transmembrane region" description="Helical" evidence="10">
    <location>
        <begin position="119"/>
        <end position="139"/>
    </location>
</feature>
<evidence type="ECO:0000256" key="2">
    <source>
        <dbReference type="ARBA" id="ARBA00004922"/>
    </source>
</evidence>
<keyword evidence="7 10" id="KW-0472">Membrane</keyword>
<dbReference type="InterPro" id="IPR007594">
    <property type="entry name" value="RFT1"/>
</dbReference>
<dbReference type="GO" id="GO:0006488">
    <property type="term" value="P:dolichol-linked oligosaccharide biosynthetic process"/>
    <property type="evidence" value="ECO:0007669"/>
    <property type="project" value="InterPro"/>
</dbReference>
<feature type="region of interest" description="Disordered" evidence="11">
    <location>
        <begin position="79"/>
        <end position="100"/>
    </location>
</feature>
<feature type="transmembrane region" description="Helical" evidence="10">
    <location>
        <begin position="463"/>
        <end position="487"/>
    </location>
</feature>
<protein>
    <recommendedName>
        <fullName evidence="8 10">Man(5)GlcNAc(2)-PP-dolichol translocation protein RFT1</fullName>
    </recommendedName>
</protein>
<reference evidence="12" key="1">
    <citation type="journal article" date="2021" name="IMA Fungus">
        <title>Genomic characterization of three marine fungi, including Emericellopsis atlantica sp. nov. with signatures of a generalist lifestyle and marine biomass degradation.</title>
        <authorList>
            <person name="Hagestad O.C."/>
            <person name="Hou L."/>
            <person name="Andersen J.H."/>
            <person name="Hansen E.H."/>
            <person name="Altermark B."/>
            <person name="Li C."/>
            <person name="Kuhnert E."/>
            <person name="Cox R.J."/>
            <person name="Crous P.W."/>
            <person name="Spatafora J.W."/>
            <person name="Lail K."/>
            <person name="Amirebrahimi M."/>
            <person name="Lipzen A."/>
            <person name="Pangilinan J."/>
            <person name="Andreopoulos W."/>
            <person name="Hayes R.D."/>
            <person name="Ng V."/>
            <person name="Grigoriev I.V."/>
            <person name="Jackson S.A."/>
            <person name="Sutton T.D.S."/>
            <person name="Dobson A.D.W."/>
            <person name="Rama T."/>
        </authorList>
    </citation>
    <scope>NUCLEOTIDE SEQUENCE</scope>
    <source>
        <strain evidence="12">TRa3180A</strain>
    </source>
</reference>
<evidence type="ECO:0000313" key="13">
    <source>
        <dbReference type="Proteomes" id="UP000887226"/>
    </source>
</evidence>
<dbReference type="Proteomes" id="UP000887226">
    <property type="component" value="Unassembled WGS sequence"/>
</dbReference>
<evidence type="ECO:0000256" key="4">
    <source>
        <dbReference type="ARBA" id="ARBA00022692"/>
    </source>
</evidence>
<keyword evidence="10" id="KW-0813">Transport</keyword>
<evidence type="ECO:0000256" key="5">
    <source>
        <dbReference type="ARBA" id="ARBA00022824"/>
    </source>
</evidence>
<keyword evidence="13" id="KW-1185">Reference proteome</keyword>
<evidence type="ECO:0000256" key="9">
    <source>
        <dbReference type="ARBA" id="ARBA00045912"/>
    </source>
</evidence>
<comment type="similarity">
    <text evidence="3 10">Belongs to the RFT1 family.</text>
</comment>
<evidence type="ECO:0000256" key="10">
    <source>
        <dbReference type="RuleBase" id="RU365067"/>
    </source>
</evidence>
<gene>
    <name evidence="12" type="ORF">BJ878DRAFT_112524</name>
</gene>
<feature type="transmembrane region" description="Helical" evidence="10">
    <location>
        <begin position="523"/>
        <end position="543"/>
    </location>
</feature>
<dbReference type="PANTHER" id="PTHR13117">
    <property type="entry name" value="ENDOPLASMIC RETICULUM MULTISPAN TRANSMEMBRANE PROTEIN-RELATED"/>
    <property type="match status" value="1"/>
</dbReference>
<feature type="transmembrane region" description="Helical" evidence="10">
    <location>
        <begin position="191"/>
        <end position="211"/>
    </location>
</feature>
<dbReference type="GO" id="GO:0034203">
    <property type="term" value="P:glycolipid translocation"/>
    <property type="evidence" value="ECO:0007669"/>
    <property type="project" value="TreeGrafter"/>
</dbReference>
<dbReference type="PANTHER" id="PTHR13117:SF5">
    <property type="entry name" value="PROTEIN RFT1 HOMOLOG"/>
    <property type="match status" value="1"/>
</dbReference>
<evidence type="ECO:0000256" key="11">
    <source>
        <dbReference type="SAM" id="MobiDB-lite"/>
    </source>
</evidence>
<feature type="transmembrane region" description="Helical" evidence="10">
    <location>
        <begin position="366"/>
        <end position="386"/>
    </location>
</feature>
<name>A0A9P8CIL3_9HELO</name>
<comment type="subcellular location">
    <subcellularLocation>
        <location evidence="1 10">Endoplasmic reticulum membrane</location>
        <topology evidence="1 10">Multi-pass membrane protein</topology>
    </subcellularLocation>
</comment>
<keyword evidence="4 10" id="KW-0812">Transmembrane</keyword>
<keyword evidence="5 10" id="KW-0256">Endoplasmic reticulum</keyword>
<dbReference type="EMBL" id="MU253759">
    <property type="protein sequence ID" value="KAG9247980.1"/>
    <property type="molecule type" value="Genomic_DNA"/>
</dbReference>
<comment type="function">
    <text evidence="9 10">Intramembrane glycolipid transporter that operates in the biosynthetic pathway of dolichol-linked oligosaccharides, the glycan precursors employed in protein asparagine (N)-glycosylation. The sequential addition of sugars to dolichol pyrophosphate produces dolichol-linked oligosaccharides containing fourteen sugars, including two GlcNAcs, nine mannoses and three glucoses. Once assembled, the oligosaccharide is transferred from the lipid to nascent proteins by oligosaccharyltransferases. The assembly of dolichol-linked oligosaccharides begins on the cytosolic side of the endoplasmic reticulum membrane and finishes in its lumen. RFT1 could mediate the translocation of the cytosolically oriented intermediate DolPP-GlcNAc2Man5, produced by ALG11, into the ER lumen where dolichol-linked oligosaccharides assembly continues. However, the intramembrane lipid transporter activity could not be confirmed in vitro.</text>
</comment>
<comment type="pathway">
    <text evidence="2">Protein modification; protein glycosylation.</text>
</comment>
<evidence type="ECO:0000256" key="6">
    <source>
        <dbReference type="ARBA" id="ARBA00022989"/>
    </source>
</evidence>
<evidence type="ECO:0000256" key="3">
    <source>
        <dbReference type="ARBA" id="ARBA00010288"/>
    </source>
</evidence>
<feature type="transmembrane region" description="Helical" evidence="10">
    <location>
        <begin position="499"/>
        <end position="517"/>
    </location>
</feature>
<evidence type="ECO:0000313" key="12">
    <source>
        <dbReference type="EMBL" id="KAG9247980.1"/>
    </source>
</evidence>
<feature type="transmembrane region" description="Helical" evidence="10">
    <location>
        <begin position="231"/>
        <end position="253"/>
    </location>
</feature>
<dbReference type="GO" id="GO:0005789">
    <property type="term" value="C:endoplasmic reticulum membrane"/>
    <property type="evidence" value="ECO:0007669"/>
    <property type="project" value="UniProtKB-SubCell"/>
</dbReference>
<comment type="caution">
    <text evidence="12">The sequence shown here is derived from an EMBL/GenBank/DDBJ whole genome shotgun (WGS) entry which is preliminary data.</text>
</comment>
<feature type="transmembrane region" description="Helical" evidence="10">
    <location>
        <begin position="159"/>
        <end position="179"/>
    </location>
</feature>
<proteinExistence type="inferred from homology"/>
<feature type="transmembrane region" description="Helical" evidence="10">
    <location>
        <begin position="437"/>
        <end position="457"/>
    </location>
</feature>
<sequence length="544" mass="58512">MSSPSINARKPSLLTSSAGGASLLIALQIASRALTFIVNQILLRYLSPELFGISTQLEVYSISILFFSRESLRVAIQRQADTSDTPGDGNQAAEKDDEVPKDHVSGLTAAGRTQALVNLAYIPIYAGMVFTLILALLYTSTLRAGDPGILATPYFERSLQLYGFAAFWELLSEPCFVVVQQKSRFAIRARAEAAATLVRCLGTCGFAIWAARVEKDVGVLPFAVGQMGYALTLMVVYLGNVWDISSVGGFYLVPTSIYSKKEGEYLWSCFYRPLLALGGSLFAQSIVKHILTQGDTILISWLASPKVQGVYALANNYGGLIARLLLQPIEESSRNYFGKLLSSTSGPPSEERILQARTSFLSLIKAYVLLSVAIIAAGPTIAPLLLKIIAGRRWTDSGAGDVLAKYCYYIPLLAINGLTEAFVSSVATEAEVNRQSVWMLTFSAGFGGAAYFFLRILNMGAEGLVWANALNMAFRILWSSTFIAAYMRRNGASLGCNGLLPKATTIAAAVGTFAVLSQLDKTFTGGIADFIKSGAVAGVFVIVL</sequence>
<dbReference type="AlphaFoldDB" id="A0A9P8CIL3"/>
<accession>A0A9P8CIL3</accession>